<proteinExistence type="predicted"/>
<dbReference type="Proteomes" id="UP001597373">
    <property type="component" value="Unassembled WGS sequence"/>
</dbReference>
<accession>A0ABW5DGR1</accession>
<keyword evidence="2" id="KW-1185">Reference proteome</keyword>
<comment type="caution">
    <text evidence="1">The sequence shown here is derived from an EMBL/GenBank/DDBJ whole genome shotgun (WGS) entry which is preliminary data.</text>
</comment>
<reference evidence="2" key="1">
    <citation type="journal article" date="2019" name="Int. J. Syst. Evol. Microbiol.">
        <title>The Global Catalogue of Microorganisms (GCM) 10K type strain sequencing project: providing services to taxonomists for standard genome sequencing and annotation.</title>
        <authorList>
            <consortium name="The Broad Institute Genomics Platform"/>
            <consortium name="The Broad Institute Genome Sequencing Center for Infectious Disease"/>
            <person name="Wu L."/>
            <person name="Ma J."/>
        </authorList>
    </citation>
    <scope>NUCLEOTIDE SEQUENCE [LARGE SCALE GENOMIC DNA]</scope>
    <source>
        <strain evidence="2">KCTC 23707</strain>
    </source>
</reference>
<dbReference type="EMBL" id="JBHUIR010000034">
    <property type="protein sequence ID" value="MFD2260142.1"/>
    <property type="molecule type" value="Genomic_DNA"/>
</dbReference>
<organism evidence="1 2">
    <name type="scientific">Chelativorans composti</name>
    <dbReference type="NCBI Taxonomy" id="768533"/>
    <lineage>
        <taxon>Bacteria</taxon>
        <taxon>Pseudomonadati</taxon>
        <taxon>Pseudomonadota</taxon>
        <taxon>Alphaproteobacteria</taxon>
        <taxon>Hyphomicrobiales</taxon>
        <taxon>Phyllobacteriaceae</taxon>
        <taxon>Chelativorans</taxon>
    </lineage>
</organism>
<evidence type="ECO:0000313" key="2">
    <source>
        <dbReference type="Proteomes" id="UP001597373"/>
    </source>
</evidence>
<sequence>MRRLSLALAGLFLLLIAAALVIYVVGVDAIGNERLRQQAELALTRMVGEDVDVQLGRLELRPGTTSLFALEVQNARIALEDDGAFIARAGTLRFGIRALPLLFGRVELSQVMLADADLSAATLQPLFGSGEPKTVFTATEAETAVFDAVRTLFASMLGTGISRFRFQNVALLGENDEPLLRLERLDFRVSGERRLHVEGALQIAGQDLALDGEAEREPDTGLVSELAVRVAVDGVGRLPRNDMGGVLRQFGRVDATLQGTETDPNGAWLLADLKLGDFVLMLQKEELDLKAAALRIRMHREEDAFSIVDSSVSIGRSLVTFGGTVRPETGRPDTYRFDFLSRNSLLAPRDSTEEPLRFASRFTGIFDISQTTLTAEQLEVVTDNGGVSLSGGLVLKSGQAPGISLDLRVDQLPTAEAKQLWPWFAAPGTRRWVMDNLFGGMLRDSHLRYSVAPGRLANGVPLSKDEFNGQFNIYGARFDLVGDLPAVRDSDGWVDIEGTDVLVGLTKGAAYLPSGRVVHTGGGVMEIAATHLRPRIGKLAIDISGDAQAVAEFASLPPINASFLDLKPEDLSGRVSGHVRADIPLSEGVPRERLGWAAELSYEQLSIAKPVDGQIIRNATGTMEIDRTSARISANAELNGLVAKVELVEPLGGVRDGRKRHIEMEVNDEARGKMFPGLGQLVSGPMEVSFEQGSGKDRRIEVNLLRAKLSVPWIGWEKGAGIPARASFVLKDADGQMELSDFRLTGETFGLAGRVFVAQGRLREANFSNVRFNRDDDLSVDIRARGNGYDVVARGNSFDARSVIKLVTGKDTKPEDASAGTPIKLQASLKQVTGFHDVRLEQVTAEYASGNGPDRLSIRAATPVFGSVIFARWTEGGQRQLRLQSENGGAVLRFLNFYRYMEGGKLNLQLAGLNDNALRGRIQINDFWVVNEPRLSSLVAASSKSGKPSKSVDVTRVQFGTAFADIAKGKQRVDLANGIIRGPTIGFAFQGTLFDEKNNTNMTGTFMPAYGLNRIFGEIPLIGQILGNGRDRGLIGITFRVVGPFDQPNLEINPISAIAPGIFRQIFEFD</sequence>
<name>A0ABW5DGR1_9HYPH</name>
<protein>
    <recommendedName>
        <fullName evidence="3">DUF3971 domain-containing protein</fullName>
    </recommendedName>
</protein>
<evidence type="ECO:0000313" key="1">
    <source>
        <dbReference type="EMBL" id="MFD2260142.1"/>
    </source>
</evidence>
<evidence type="ECO:0008006" key="3">
    <source>
        <dbReference type="Google" id="ProtNLM"/>
    </source>
</evidence>
<gene>
    <name evidence="1" type="ORF">ACFSMZ_10235</name>
</gene>
<dbReference type="RefSeq" id="WP_345100531.1">
    <property type="nucleotide sequence ID" value="NZ_BAABGS010000075.1"/>
</dbReference>